<name>A0A1D1XRD6_9ARAE</name>
<organism evidence="2">
    <name type="scientific">Anthurium amnicola</name>
    <dbReference type="NCBI Taxonomy" id="1678845"/>
    <lineage>
        <taxon>Eukaryota</taxon>
        <taxon>Viridiplantae</taxon>
        <taxon>Streptophyta</taxon>
        <taxon>Embryophyta</taxon>
        <taxon>Tracheophyta</taxon>
        <taxon>Spermatophyta</taxon>
        <taxon>Magnoliopsida</taxon>
        <taxon>Liliopsida</taxon>
        <taxon>Araceae</taxon>
        <taxon>Pothoideae</taxon>
        <taxon>Potheae</taxon>
        <taxon>Anthurium</taxon>
    </lineage>
</organism>
<evidence type="ECO:0000313" key="2">
    <source>
        <dbReference type="EMBL" id="JAT44960.1"/>
    </source>
</evidence>
<reference evidence="2" key="1">
    <citation type="submission" date="2015-07" db="EMBL/GenBank/DDBJ databases">
        <title>Transcriptome Assembly of Anthurium amnicola.</title>
        <authorList>
            <person name="Suzuki J."/>
        </authorList>
    </citation>
    <scope>NUCLEOTIDE SEQUENCE</scope>
</reference>
<proteinExistence type="predicted"/>
<feature type="region of interest" description="Disordered" evidence="1">
    <location>
        <begin position="1"/>
        <end position="102"/>
    </location>
</feature>
<dbReference type="EMBL" id="GDJX01022976">
    <property type="protein sequence ID" value="JAT44960.1"/>
    <property type="molecule type" value="Transcribed_RNA"/>
</dbReference>
<dbReference type="AlphaFoldDB" id="A0A1D1XRD6"/>
<sequence length="128" mass="12673">SSSGSSGSSGRVTTPPGRCEAAVPLAFPVPRAEPTTVDPAPASPPGVGHHGCQASLQPPNPVVGAESHPAPQQGAEAAGGGQPGTVLPSLGSDGMGSSTHLQESEEAIGYTLSLSILEQRCRQAKLMA</sequence>
<gene>
    <name evidence="2" type="ORF">g.101693</name>
</gene>
<evidence type="ECO:0000256" key="1">
    <source>
        <dbReference type="SAM" id="MobiDB-lite"/>
    </source>
</evidence>
<feature type="non-terminal residue" evidence="2">
    <location>
        <position position="1"/>
    </location>
</feature>
<accession>A0A1D1XRD6</accession>
<feature type="non-terminal residue" evidence="2">
    <location>
        <position position="128"/>
    </location>
</feature>
<feature type="compositionally biased region" description="Low complexity" evidence="1">
    <location>
        <begin position="1"/>
        <end position="10"/>
    </location>
</feature>
<protein>
    <submittedName>
        <fullName evidence="2">Uncharacterized protein</fullName>
    </submittedName>
</protein>